<organism evidence="1 2">
    <name type="scientific">Variovorax humicola</name>
    <dbReference type="NCBI Taxonomy" id="1769758"/>
    <lineage>
        <taxon>Bacteria</taxon>
        <taxon>Pseudomonadati</taxon>
        <taxon>Pseudomonadota</taxon>
        <taxon>Betaproteobacteria</taxon>
        <taxon>Burkholderiales</taxon>
        <taxon>Comamonadaceae</taxon>
        <taxon>Variovorax</taxon>
    </lineage>
</organism>
<sequence>MEPFRRCSPTLQRQSAGLGVPALRQCLRPVILHKHAPQKCRFGAVVTLCTDEIQPLAYKQCSQLHFERNTLVANGIALIVEEPAPGQFYWVLEEQRIRSARDPQLERAERPMPSYGLAVMAGMAALEQRSGVALGRQGRISEHAAMDFGPTTVAGNL</sequence>
<evidence type="ECO:0000313" key="1">
    <source>
        <dbReference type="EMBL" id="MEJ8821868.1"/>
    </source>
</evidence>
<dbReference type="RefSeq" id="WP_340362919.1">
    <property type="nucleotide sequence ID" value="NZ_JBBKZV010000003.1"/>
</dbReference>
<dbReference type="EMBL" id="JBBKZV010000003">
    <property type="protein sequence ID" value="MEJ8821868.1"/>
    <property type="molecule type" value="Genomic_DNA"/>
</dbReference>
<evidence type="ECO:0000313" key="2">
    <source>
        <dbReference type="Proteomes" id="UP001363010"/>
    </source>
</evidence>
<proteinExistence type="predicted"/>
<keyword evidence="2" id="KW-1185">Reference proteome</keyword>
<gene>
    <name evidence="1" type="ORF">WKW80_07440</name>
</gene>
<name>A0ABU8VWS0_9BURK</name>
<comment type="caution">
    <text evidence="1">The sequence shown here is derived from an EMBL/GenBank/DDBJ whole genome shotgun (WGS) entry which is preliminary data.</text>
</comment>
<reference evidence="1 2" key="1">
    <citation type="submission" date="2024-03" db="EMBL/GenBank/DDBJ databases">
        <title>Novel species of the genus Variovorax.</title>
        <authorList>
            <person name="Liu Q."/>
            <person name="Xin Y.-H."/>
        </authorList>
    </citation>
    <scope>NUCLEOTIDE SEQUENCE [LARGE SCALE GENOMIC DNA]</scope>
    <source>
        <strain evidence="1 2">KACC 18501</strain>
    </source>
</reference>
<protein>
    <submittedName>
        <fullName evidence="1">Uncharacterized protein</fullName>
    </submittedName>
</protein>
<dbReference type="Proteomes" id="UP001363010">
    <property type="component" value="Unassembled WGS sequence"/>
</dbReference>
<accession>A0ABU8VWS0</accession>